<dbReference type="RefSeq" id="WP_183462986.1">
    <property type="nucleotide sequence ID" value="NZ_JACHWZ010000024.1"/>
</dbReference>
<reference evidence="1 2" key="1">
    <citation type="submission" date="2020-08" db="EMBL/GenBank/DDBJ databases">
        <title>Genomic Encyclopedia of Type Strains, Phase III (KMG-III): the genomes of soil and plant-associated and newly described type strains.</title>
        <authorList>
            <person name="Whitman W."/>
        </authorList>
    </citation>
    <scope>NUCLEOTIDE SEQUENCE [LARGE SCALE GENOMIC DNA]</scope>
    <source>
        <strain evidence="1 2">CECT 8799</strain>
    </source>
</reference>
<accession>A0A7W4ZAR8</accession>
<sequence>MHGLNRKFLRNPQKFLDQYIILMPSIDKGSWRFSSGLQTFDLRRDNRNIFGRQCCLLTTMERRDKDAGMFTNSIYGNWIPINSSGSFTACNIVANRAPYFIFTEQLGGCSIGILNTNSPNTVFAHDPNPNKNKLSDYQLTLSAKQYDPKENDINTSGVCWWDGVQWNIGFCVTYDSTGFYQQIGQDNYTQ</sequence>
<evidence type="ECO:0000313" key="1">
    <source>
        <dbReference type="EMBL" id="MBB3063103.1"/>
    </source>
</evidence>
<evidence type="ECO:0000313" key="2">
    <source>
        <dbReference type="Proteomes" id="UP000535937"/>
    </source>
</evidence>
<name>A0A7W4ZAR8_9GAMM</name>
<dbReference type="EMBL" id="JACHWZ010000024">
    <property type="protein sequence ID" value="MBB3063103.1"/>
    <property type="molecule type" value="Genomic_DNA"/>
</dbReference>
<protein>
    <submittedName>
        <fullName evidence="1">Uncharacterized protein</fullName>
    </submittedName>
</protein>
<organism evidence="1 2">
    <name type="scientific">Microbulbifer rhizosphaerae</name>
    <dbReference type="NCBI Taxonomy" id="1562603"/>
    <lineage>
        <taxon>Bacteria</taxon>
        <taxon>Pseudomonadati</taxon>
        <taxon>Pseudomonadota</taxon>
        <taxon>Gammaproteobacteria</taxon>
        <taxon>Cellvibrionales</taxon>
        <taxon>Microbulbiferaceae</taxon>
        <taxon>Microbulbifer</taxon>
    </lineage>
</organism>
<dbReference type="AlphaFoldDB" id="A0A7W4ZAR8"/>
<keyword evidence="2" id="KW-1185">Reference proteome</keyword>
<gene>
    <name evidence="1" type="ORF">FHS09_003955</name>
</gene>
<dbReference type="Proteomes" id="UP000535937">
    <property type="component" value="Unassembled WGS sequence"/>
</dbReference>
<comment type="caution">
    <text evidence="1">The sequence shown here is derived from an EMBL/GenBank/DDBJ whole genome shotgun (WGS) entry which is preliminary data.</text>
</comment>
<proteinExistence type="predicted"/>